<name>A0A5J6WMN6_MORMI</name>
<dbReference type="RefSeq" id="WP_019439541.1">
    <property type="nucleotide sequence ID" value="NZ_ALOE01000002.1"/>
</dbReference>
<dbReference type="GO" id="GO:0030976">
    <property type="term" value="F:thiamine pyrophosphate binding"/>
    <property type="evidence" value="ECO:0007669"/>
    <property type="project" value="TreeGrafter"/>
</dbReference>
<evidence type="ECO:0000256" key="2">
    <source>
        <dbReference type="SAM" id="SignalP"/>
    </source>
</evidence>
<accession>A0A5J6WMN6</accession>
<dbReference type="OrthoDB" id="305758at2"/>
<dbReference type="NCBIfam" id="TIGR03261">
    <property type="entry name" value="phnS2"/>
    <property type="match status" value="1"/>
</dbReference>
<feature type="chain" id="PRO_5023807213" evidence="2">
    <location>
        <begin position="24"/>
        <end position="336"/>
    </location>
</feature>
<dbReference type="GO" id="GO:0030288">
    <property type="term" value="C:outer membrane-bounded periplasmic space"/>
    <property type="evidence" value="ECO:0007669"/>
    <property type="project" value="TreeGrafter"/>
</dbReference>
<dbReference type="InterPro" id="IPR017663">
    <property type="entry name" value="ABC_2-AEP-bd"/>
</dbReference>
<dbReference type="KEGG" id="mmaa:FR932_13005"/>
<dbReference type="PIRSF" id="PIRSF002825">
    <property type="entry name" value="CfbpA"/>
    <property type="match status" value="1"/>
</dbReference>
<evidence type="ECO:0000256" key="1">
    <source>
        <dbReference type="ARBA" id="ARBA00022729"/>
    </source>
</evidence>
<dbReference type="SUPFAM" id="SSF53850">
    <property type="entry name" value="Periplasmic binding protein-like II"/>
    <property type="match status" value="1"/>
</dbReference>
<dbReference type="AlphaFoldDB" id="A0A5J6WMN6"/>
<dbReference type="EMBL" id="CP044399">
    <property type="protein sequence ID" value="QFI38704.1"/>
    <property type="molecule type" value="Genomic_DNA"/>
</dbReference>
<dbReference type="InterPro" id="IPR026045">
    <property type="entry name" value="Ferric-bd"/>
</dbReference>
<dbReference type="PANTHER" id="PTHR30006">
    <property type="entry name" value="THIAMINE-BINDING PERIPLASMIC PROTEIN-RELATED"/>
    <property type="match status" value="1"/>
</dbReference>
<dbReference type="CDD" id="cd13544">
    <property type="entry name" value="PBP2_Fbp_like_1"/>
    <property type="match status" value="1"/>
</dbReference>
<dbReference type="Gene3D" id="3.40.190.10">
    <property type="entry name" value="Periplasmic binding protein-like II"/>
    <property type="match status" value="2"/>
</dbReference>
<reference evidence="3 4" key="1">
    <citation type="submission" date="2019-09" db="EMBL/GenBank/DDBJ databases">
        <title>Hybrid Assembly of the complete Genome of the Deep-Sea Bacterium Moritella marina from long Nanopore and Illumina reads.</title>
        <authorList>
            <person name="Magin S."/>
            <person name="Georgoulis A."/>
            <person name="Papadimitriou K."/>
            <person name="Iliakis G."/>
            <person name="Vorgias C.E."/>
        </authorList>
    </citation>
    <scope>NUCLEOTIDE SEQUENCE [LARGE SCALE GENOMIC DNA]</scope>
    <source>
        <strain evidence="3 4">MP-1</strain>
    </source>
</reference>
<proteinExistence type="predicted"/>
<feature type="signal peptide" evidence="2">
    <location>
        <begin position="1"/>
        <end position="23"/>
    </location>
</feature>
<dbReference type="Proteomes" id="UP000327424">
    <property type="component" value="Chromosome"/>
</dbReference>
<gene>
    <name evidence="3" type="ORF">FR932_13005</name>
</gene>
<keyword evidence="1 2" id="KW-0732">Signal</keyword>
<protein>
    <submittedName>
        <fullName evidence="3">Putative 2-aminoethylphosphonate ABC transporter substrate-binding protein</fullName>
    </submittedName>
</protein>
<dbReference type="PANTHER" id="PTHR30006:SF2">
    <property type="entry name" value="ABC TRANSPORTER SUBSTRATE-BINDING PROTEIN"/>
    <property type="match status" value="1"/>
</dbReference>
<evidence type="ECO:0000313" key="3">
    <source>
        <dbReference type="EMBL" id="QFI38704.1"/>
    </source>
</evidence>
<dbReference type="Pfam" id="PF13343">
    <property type="entry name" value="SBP_bac_6"/>
    <property type="match status" value="1"/>
</dbReference>
<organism evidence="3 4">
    <name type="scientific">Moritella marina ATCC 15381</name>
    <dbReference type="NCBI Taxonomy" id="1202962"/>
    <lineage>
        <taxon>Bacteria</taxon>
        <taxon>Pseudomonadati</taxon>
        <taxon>Pseudomonadota</taxon>
        <taxon>Gammaproteobacteria</taxon>
        <taxon>Alteromonadales</taxon>
        <taxon>Moritellaceae</taxon>
        <taxon>Moritella</taxon>
    </lineage>
</organism>
<evidence type="ECO:0000313" key="4">
    <source>
        <dbReference type="Proteomes" id="UP000327424"/>
    </source>
</evidence>
<dbReference type="GO" id="GO:0030975">
    <property type="term" value="F:thiamine binding"/>
    <property type="evidence" value="ECO:0007669"/>
    <property type="project" value="TreeGrafter"/>
</dbReference>
<sequence length="336" mass="36315">MHFVKQSLLAAAVILGVSSNAFAKEELIVYTSFETDLLALFKNTFEESHSDIDIKWVRDSTGVMTAKLLAEGKNAKADVVWGLAGSSLALLKDSGIVKPYTPANLDGIKASMVDPEDNKAWFGNDAFFNTVCFNTIVAKQLGLPKPKTWEDLLDPVYKGHIVMPNPGSSGTGYIQVTAWLQGMGEQQGWAYMDKLDKNIAHYTHSGSKPCVQSAMGETVIGISVAIRGSKLKSKGAPIDLILPKGIGWDTESVGLVNNSSAAAKQLIDWSLSLDANKMYNTIYPVVGHKDVSGAVANYPNVEDAIVDMDFGKMANDRSAVLTKWSDKFNSKSESKG</sequence>
<dbReference type="GO" id="GO:0015888">
    <property type="term" value="P:thiamine transport"/>
    <property type="evidence" value="ECO:0007669"/>
    <property type="project" value="TreeGrafter"/>
</dbReference>
<keyword evidence="4" id="KW-1185">Reference proteome</keyword>